<comment type="caution">
    <text evidence="3">The sequence shown here is derived from an EMBL/GenBank/DDBJ whole genome shotgun (WGS) entry which is preliminary data.</text>
</comment>
<dbReference type="PANTHER" id="PTHR11076:SF34">
    <property type="entry name" value="PROTEIN UMUC"/>
    <property type="match status" value="1"/>
</dbReference>
<dbReference type="InterPro" id="IPR036775">
    <property type="entry name" value="DNA_pol_Y-fam_lit_finger_sf"/>
</dbReference>
<organism evidence="3 4">
    <name type="scientific">Natronomicrosphaera hydrolytica</name>
    <dbReference type="NCBI Taxonomy" id="3242702"/>
    <lineage>
        <taxon>Bacteria</taxon>
        <taxon>Pseudomonadati</taxon>
        <taxon>Planctomycetota</taxon>
        <taxon>Phycisphaerae</taxon>
        <taxon>Phycisphaerales</taxon>
        <taxon>Phycisphaeraceae</taxon>
        <taxon>Natronomicrosphaera</taxon>
    </lineage>
</organism>
<dbReference type="Pfam" id="PF11799">
    <property type="entry name" value="IMS_C"/>
    <property type="match status" value="1"/>
</dbReference>
<dbReference type="PROSITE" id="PS50173">
    <property type="entry name" value="UMUC"/>
    <property type="match status" value="1"/>
</dbReference>
<protein>
    <submittedName>
        <fullName evidence="3">DNA polymerase</fullName>
    </submittedName>
</protein>
<evidence type="ECO:0000256" key="1">
    <source>
        <dbReference type="ARBA" id="ARBA00010945"/>
    </source>
</evidence>
<dbReference type="SUPFAM" id="SSF56672">
    <property type="entry name" value="DNA/RNA polymerases"/>
    <property type="match status" value="1"/>
</dbReference>
<dbReference type="Gene3D" id="1.10.150.20">
    <property type="entry name" value="5' to 3' exonuclease, C-terminal subdomain"/>
    <property type="match status" value="1"/>
</dbReference>
<dbReference type="SUPFAM" id="SSF100879">
    <property type="entry name" value="Lesion bypass DNA polymerase (Y-family), little finger domain"/>
    <property type="match status" value="1"/>
</dbReference>
<evidence type="ECO:0000313" key="4">
    <source>
        <dbReference type="Proteomes" id="UP001575105"/>
    </source>
</evidence>
<dbReference type="Gene3D" id="3.40.1170.60">
    <property type="match status" value="1"/>
</dbReference>
<dbReference type="RefSeq" id="WP_425346287.1">
    <property type="nucleotide sequence ID" value="NZ_JBGUBD010000008.1"/>
</dbReference>
<feature type="domain" description="UmuC" evidence="2">
    <location>
        <begin position="6"/>
        <end position="189"/>
    </location>
</feature>
<evidence type="ECO:0000313" key="3">
    <source>
        <dbReference type="EMBL" id="MFA9479367.1"/>
    </source>
</evidence>
<accession>A0ABV4U984</accession>
<proteinExistence type="inferred from homology"/>
<gene>
    <name evidence="3" type="ORF">ACERK3_13840</name>
</gene>
<dbReference type="InterPro" id="IPR001126">
    <property type="entry name" value="UmuC"/>
</dbReference>
<evidence type="ECO:0000259" key="2">
    <source>
        <dbReference type="PROSITE" id="PS50173"/>
    </source>
</evidence>
<dbReference type="InterPro" id="IPR017961">
    <property type="entry name" value="DNA_pol_Y-fam_little_finger"/>
</dbReference>
<dbReference type="Gene3D" id="3.30.70.270">
    <property type="match status" value="1"/>
</dbReference>
<dbReference type="PANTHER" id="PTHR11076">
    <property type="entry name" value="DNA REPAIR POLYMERASE UMUC / TRANSFERASE FAMILY MEMBER"/>
    <property type="match status" value="1"/>
</dbReference>
<sequence length="409" mass="45772">MEGVRYLFADMNSFFASVEQQEQPDLRGLPIAVVPTLVETTCCIAASYEAKSYGIKTGTPVHEAKQRCPHIRLIEARPACYVQYHHRVIEAVESCLHVDQVCSIDEMYGKLLGKERQPEQAATIAYLVKDAIRQAAGPCVRCSIGLAPNPWLAKVASDMNKPDGLTMLLPEQLPEVICHLKLTDLPGIAKNMERRLAAVHITSIAQLCQASEADLSQAWGSTVLGSIWWQQLRGIDLPYRPTHRRTVSHSHVLPPDQRTDERAWAVLARMIHKAAARMRRLGYRAGDLTMQVTYIERRSWEQQVSLGLCRDTLTMIHVALPMWRKRPPGTPLKVGVVLTHLVADGGATLPLFAEQNHMDKLADCMDTIDHKYGKHTLYLGAMWGAQEAAPTRISFTQIPTLEEFGETDR</sequence>
<dbReference type="Pfam" id="PF00817">
    <property type="entry name" value="IMS"/>
    <property type="match status" value="1"/>
</dbReference>
<dbReference type="CDD" id="cd00424">
    <property type="entry name" value="PolY"/>
    <property type="match status" value="1"/>
</dbReference>
<comment type="similarity">
    <text evidence="1">Belongs to the DNA polymerase type-Y family.</text>
</comment>
<dbReference type="InterPro" id="IPR043128">
    <property type="entry name" value="Rev_trsase/Diguanyl_cyclase"/>
</dbReference>
<keyword evidence="4" id="KW-1185">Reference proteome</keyword>
<dbReference type="Proteomes" id="UP001575105">
    <property type="component" value="Unassembled WGS sequence"/>
</dbReference>
<dbReference type="EMBL" id="JBGUBD010000008">
    <property type="protein sequence ID" value="MFA9479367.1"/>
    <property type="molecule type" value="Genomic_DNA"/>
</dbReference>
<reference evidence="3 4" key="1">
    <citation type="submission" date="2024-08" db="EMBL/GenBank/DDBJ databases">
        <title>Whole-genome sequencing of halo(alkali)philic microorganisms from hypersaline lakes.</title>
        <authorList>
            <person name="Sorokin D.Y."/>
            <person name="Merkel A.Y."/>
            <person name="Messina E."/>
            <person name="Yakimov M."/>
        </authorList>
    </citation>
    <scope>NUCLEOTIDE SEQUENCE [LARGE SCALE GENOMIC DNA]</scope>
    <source>
        <strain evidence="3 4">AB-hyl4</strain>
    </source>
</reference>
<dbReference type="InterPro" id="IPR043502">
    <property type="entry name" value="DNA/RNA_pol_sf"/>
</dbReference>
<name>A0ABV4U984_9BACT</name>
<dbReference type="InterPro" id="IPR050116">
    <property type="entry name" value="DNA_polymerase-Y"/>
</dbReference>